<organism evidence="1 2">
    <name type="scientific">Glossina pallidipes</name>
    <name type="common">Tsetse fly</name>
    <dbReference type="NCBI Taxonomy" id="7398"/>
    <lineage>
        <taxon>Eukaryota</taxon>
        <taxon>Metazoa</taxon>
        <taxon>Ecdysozoa</taxon>
        <taxon>Arthropoda</taxon>
        <taxon>Hexapoda</taxon>
        <taxon>Insecta</taxon>
        <taxon>Pterygota</taxon>
        <taxon>Neoptera</taxon>
        <taxon>Endopterygota</taxon>
        <taxon>Diptera</taxon>
        <taxon>Brachycera</taxon>
        <taxon>Muscomorpha</taxon>
        <taxon>Hippoboscoidea</taxon>
        <taxon>Glossinidae</taxon>
        <taxon>Glossina</taxon>
    </lineage>
</organism>
<reference evidence="2" key="1">
    <citation type="submission" date="2014-03" db="EMBL/GenBank/DDBJ databases">
        <authorList>
            <person name="Aksoy S."/>
            <person name="Warren W."/>
            <person name="Wilson R.K."/>
        </authorList>
    </citation>
    <scope>NUCLEOTIDE SEQUENCE [LARGE SCALE GENOMIC DNA]</scope>
    <source>
        <strain evidence="2">IAEA</strain>
    </source>
</reference>
<dbReference type="EnsemblMetazoa" id="GPAI006962-RA">
    <property type="protein sequence ID" value="GPAI006962-PA"/>
    <property type="gene ID" value="GPAI006962"/>
</dbReference>
<proteinExistence type="predicted"/>
<reference evidence="1" key="2">
    <citation type="submission" date="2020-05" db="UniProtKB">
        <authorList>
            <consortium name="EnsemblMetazoa"/>
        </authorList>
    </citation>
    <scope>IDENTIFICATION</scope>
    <source>
        <strain evidence="1">IAEA</strain>
    </source>
</reference>
<accession>A0A1A9Z8I2</accession>
<dbReference type="Proteomes" id="UP000092445">
    <property type="component" value="Unassembled WGS sequence"/>
</dbReference>
<evidence type="ECO:0000313" key="2">
    <source>
        <dbReference type="Proteomes" id="UP000092445"/>
    </source>
</evidence>
<evidence type="ECO:0000313" key="1">
    <source>
        <dbReference type="EnsemblMetazoa" id="GPAI006962-PA"/>
    </source>
</evidence>
<name>A0A1A9Z8I2_GLOPL</name>
<dbReference type="VEuPathDB" id="VectorBase:GPAI006962"/>
<protein>
    <submittedName>
        <fullName evidence="1">Uncharacterized protein</fullName>
    </submittedName>
</protein>
<dbReference type="AlphaFoldDB" id="A0A1A9Z8I2"/>
<keyword evidence="2" id="KW-1185">Reference proteome</keyword>
<sequence length="73" mass="9013">MRMRNDYMWYIRRRDFTNLDEFMELASDFESIPTGNMPHEAPRETHREYVPVARRRDLPNKRAWAQDPMLQKK</sequence>